<gene>
    <name evidence="2" type="ORF">BMERY_0222</name>
</gene>
<dbReference type="Gene3D" id="1.20.120.20">
    <property type="entry name" value="Apolipoprotein"/>
    <property type="match status" value="1"/>
</dbReference>
<dbReference type="OrthoDB" id="4391631at2"/>
<evidence type="ECO:0000313" key="2">
    <source>
        <dbReference type="EMBL" id="KFI70793.1"/>
    </source>
</evidence>
<comment type="caution">
    <text evidence="2">The sequence shown here is derived from an EMBL/GenBank/DDBJ whole genome shotgun (WGS) entry which is preliminary data.</text>
</comment>
<evidence type="ECO:0000313" key="3">
    <source>
        <dbReference type="Proteomes" id="UP000029060"/>
    </source>
</evidence>
<proteinExistence type="predicted"/>
<dbReference type="eggNOG" id="ENOG502Z8FT">
    <property type="taxonomic scope" value="Bacteria"/>
</dbReference>
<dbReference type="AlphaFoldDB" id="A0A087BIE3"/>
<protein>
    <submittedName>
        <fullName evidence="2">Uncharacterized protein</fullName>
    </submittedName>
</protein>
<dbReference type="STRING" id="78345.BMERY_0222"/>
<dbReference type="EMBL" id="JGZC01000005">
    <property type="protein sequence ID" value="KFI70793.1"/>
    <property type="molecule type" value="Genomic_DNA"/>
</dbReference>
<organism evidence="2 3">
    <name type="scientific">Bifidobacterium merycicum</name>
    <dbReference type="NCBI Taxonomy" id="78345"/>
    <lineage>
        <taxon>Bacteria</taxon>
        <taxon>Bacillati</taxon>
        <taxon>Actinomycetota</taxon>
        <taxon>Actinomycetes</taxon>
        <taxon>Bifidobacteriales</taxon>
        <taxon>Bifidobacteriaceae</taxon>
        <taxon>Bifidobacterium</taxon>
    </lineage>
</organism>
<reference evidence="2 3" key="1">
    <citation type="submission" date="2014-03" db="EMBL/GenBank/DDBJ databases">
        <title>Genomics of Bifidobacteria.</title>
        <authorList>
            <person name="Ventura M."/>
            <person name="Milani C."/>
            <person name="Lugli G.A."/>
        </authorList>
    </citation>
    <scope>NUCLEOTIDE SEQUENCE [LARGE SCALE GENOMIC DNA]</scope>
    <source>
        <strain evidence="2 3">LMG 11341</strain>
    </source>
</reference>
<dbReference type="Proteomes" id="UP000029060">
    <property type="component" value="Unassembled WGS sequence"/>
</dbReference>
<feature type="region of interest" description="Disordered" evidence="1">
    <location>
        <begin position="1"/>
        <end position="31"/>
    </location>
</feature>
<dbReference type="RefSeq" id="WP_033522933.1">
    <property type="nucleotide sequence ID" value="NZ_JGZC01000005.1"/>
</dbReference>
<sequence>MIDDDSNKLIPFEGGDGDADANTGNNNPDDTQSVTIIQDEQGIVFLGDAGTIDLWLKDEGFDSKAFTAKAVQTISSASKGAQAAGNAMAESGRWVKLTKESAELVAKYGTNCKKGPFQAGVVRQPNGRIIKHLQFTQPGQLNPAMLTGVSGVMAQMALEQAVSEITDYLKEIDAKLDDLLRDQKDQTVSKLAGISHMIDETMLIYQQVGSISETTWSKMSGCPQDIATIQAYAIAKIKGLTEKVEREQDPKQVRPLTQQIRQEIHQWLGMLASAVRMQDQVSCIELARVCQEEPEQLEAYKKGIVLARNKRLAEIEQSLNALGRQLETKAGIVGGKVLLNPYSSPHAIANIESITSDLNVFASTLQLEHIHLHVEDGPTWIEAAGKAVDDTGKALQNARQQTTHAVQDVGNAIANGAQSTGAAVAKGMQDAGNQAAHIAQDAGDAIAKGAQDAGAGIADGVQQLGKGIADGLKQLPEIKLPKFGWGKK</sequence>
<keyword evidence="3" id="KW-1185">Reference proteome</keyword>
<evidence type="ECO:0000256" key="1">
    <source>
        <dbReference type="SAM" id="MobiDB-lite"/>
    </source>
</evidence>
<feature type="compositionally biased region" description="Low complexity" evidence="1">
    <location>
        <begin position="20"/>
        <end position="31"/>
    </location>
</feature>
<name>A0A087BIE3_9BIFI</name>
<accession>A0A087BIE3</accession>